<evidence type="ECO:0000256" key="5">
    <source>
        <dbReference type="ARBA" id="ARBA00023159"/>
    </source>
</evidence>
<dbReference type="InterPro" id="IPR006447">
    <property type="entry name" value="Myb_dom_plants"/>
</dbReference>
<feature type="domain" description="Response regulatory" evidence="9">
    <location>
        <begin position="6"/>
        <end position="129"/>
    </location>
</feature>
<dbReference type="InterPro" id="IPR009057">
    <property type="entry name" value="Homeodomain-like_sf"/>
</dbReference>
<dbReference type="EMBL" id="JAVIJP010000081">
    <property type="protein sequence ID" value="KAL3617903.1"/>
    <property type="molecule type" value="Genomic_DNA"/>
</dbReference>
<dbReference type="AlphaFoldDB" id="A0ABD3BKC9"/>
<dbReference type="InterPro" id="IPR017930">
    <property type="entry name" value="Myb_dom"/>
</dbReference>
<dbReference type="InterPro" id="IPR001005">
    <property type="entry name" value="SANT/Myb"/>
</dbReference>
<dbReference type="PROSITE" id="PS50110">
    <property type="entry name" value="RESPONSE_REGULATORY"/>
    <property type="match status" value="1"/>
</dbReference>
<keyword evidence="3" id="KW-0902">Two-component regulatory system</keyword>
<evidence type="ECO:0000313" key="11">
    <source>
        <dbReference type="EMBL" id="KAL3617903.1"/>
    </source>
</evidence>
<dbReference type="InterPro" id="IPR001789">
    <property type="entry name" value="Sig_transdc_resp-reg_receiver"/>
</dbReference>
<dbReference type="FunFam" id="1.10.10.60:FF:000007">
    <property type="entry name" value="Two-component response regulator"/>
    <property type="match status" value="1"/>
</dbReference>
<keyword evidence="12" id="KW-1185">Reference proteome</keyword>
<evidence type="ECO:0000256" key="7">
    <source>
        <dbReference type="ARBA" id="ARBA00023242"/>
    </source>
</evidence>
<organism evidence="11 12">
    <name type="scientific">Castilleja foliolosa</name>
    <dbReference type="NCBI Taxonomy" id="1961234"/>
    <lineage>
        <taxon>Eukaryota</taxon>
        <taxon>Viridiplantae</taxon>
        <taxon>Streptophyta</taxon>
        <taxon>Embryophyta</taxon>
        <taxon>Tracheophyta</taxon>
        <taxon>Spermatophyta</taxon>
        <taxon>Magnoliopsida</taxon>
        <taxon>eudicotyledons</taxon>
        <taxon>Gunneridae</taxon>
        <taxon>Pentapetalae</taxon>
        <taxon>asterids</taxon>
        <taxon>lamiids</taxon>
        <taxon>Lamiales</taxon>
        <taxon>Orobanchaceae</taxon>
        <taxon>Pedicularideae</taxon>
        <taxon>Castillejinae</taxon>
        <taxon>Castilleja</taxon>
    </lineage>
</organism>
<dbReference type="PANTHER" id="PTHR43874">
    <property type="entry name" value="TWO-COMPONENT RESPONSE REGULATOR"/>
    <property type="match status" value="1"/>
</dbReference>
<dbReference type="Gene3D" id="3.40.50.2300">
    <property type="match status" value="1"/>
</dbReference>
<evidence type="ECO:0000256" key="6">
    <source>
        <dbReference type="ARBA" id="ARBA00023163"/>
    </source>
</evidence>
<dbReference type="GO" id="GO:0000160">
    <property type="term" value="P:phosphorelay signal transduction system"/>
    <property type="evidence" value="ECO:0007669"/>
    <property type="project" value="UniProtKB-KW"/>
</dbReference>
<evidence type="ECO:0000256" key="8">
    <source>
        <dbReference type="PROSITE-ProRule" id="PRU00169"/>
    </source>
</evidence>
<dbReference type="InterPro" id="IPR011006">
    <property type="entry name" value="CheY-like_superfamily"/>
</dbReference>
<dbReference type="PANTHER" id="PTHR43874:SF7">
    <property type="entry name" value="TWO-COMPONENT RESPONSE REGULATOR ARR10"/>
    <property type="match status" value="1"/>
</dbReference>
<evidence type="ECO:0000256" key="2">
    <source>
        <dbReference type="ARBA" id="ARBA00022553"/>
    </source>
</evidence>
<comment type="caution">
    <text evidence="11">The sequence shown here is derived from an EMBL/GenBank/DDBJ whole genome shotgun (WGS) entry which is preliminary data.</text>
</comment>
<dbReference type="Proteomes" id="UP001632038">
    <property type="component" value="Unassembled WGS sequence"/>
</dbReference>
<dbReference type="GO" id="GO:0005634">
    <property type="term" value="C:nucleus"/>
    <property type="evidence" value="ECO:0007669"/>
    <property type="project" value="UniProtKB-SubCell"/>
</dbReference>
<dbReference type="SUPFAM" id="SSF52172">
    <property type="entry name" value="CheY-like"/>
    <property type="match status" value="1"/>
</dbReference>
<evidence type="ECO:0000256" key="3">
    <source>
        <dbReference type="ARBA" id="ARBA00023012"/>
    </source>
</evidence>
<evidence type="ECO:0000313" key="12">
    <source>
        <dbReference type="Proteomes" id="UP001632038"/>
    </source>
</evidence>
<reference evidence="12" key="1">
    <citation type="journal article" date="2024" name="IScience">
        <title>Strigolactones Initiate the Formation of Haustorium-like Structures in Castilleja.</title>
        <authorList>
            <person name="Buerger M."/>
            <person name="Peterson D."/>
            <person name="Chory J."/>
        </authorList>
    </citation>
    <scope>NUCLEOTIDE SEQUENCE [LARGE SCALE GENOMIC DNA]</scope>
</reference>
<comment type="caution">
    <text evidence="8">Lacks conserved residue(s) required for the propagation of feature annotation.</text>
</comment>
<feature type="domain" description="HTH myb-type" evidence="10">
    <location>
        <begin position="178"/>
        <end position="229"/>
    </location>
</feature>
<keyword evidence="5" id="KW-0010">Activator</keyword>
<evidence type="ECO:0000256" key="1">
    <source>
        <dbReference type="ARBA" id="ARBA00004123"/>
    </source>
</evidence>
<dbReference type="Gene3D" id="1.10.10.60">
    <property type="entry name" value="Homeodomain-like"/>
    <property type="match status" value="1"/>
</dbReference>
<sequence length="416" mass="47544">MAHETHVLLVEHDSIDQDMYTKMLQHFFNKGKSNSYPGHITTVRLASTGISILLKGEVQFDVVMTSMNSPDSCVFQLLEAALQMNLLVILMSNNDDAITTMRALDNAALFGIKKPLTMQIMNNLWQHVAIDKHGRLKQNEQAIGVIEQNTFSNDTSEDNLVDSVESKYKFQKKVWVEWTEELHDKFMRAVKHLGEGRCYPRAILNLMNVPELSRMQVASHLQRCRKSKWIPMSLKKSKSANMFETSATSKKKAPRTKTMSFGSMPNMNHKIDIRQEFNIDIRTSTDTNTFVGNFSDGYQYPQLINDIECETFDMMRLGHVFGMDDEPFVVYDVESVDPMAHILLNERDITRDVFDFPDMAMDLVVETSFDVDPQRKLEMDLNGTLEGLVFRHLKPSQVPAVCNASNQEIDKDGVNE</sequence>
<dbReference type="Pfam" id="PF00249">
    <property type="entry name" value="Myb_DNA-binding"/>
    <property type="match status" value="1"/>
</dbReference>
<evidence type="ECO:0000259" key="10">
    <source>
        <dbReference type="PROSITE" id="PS51294"/>
    </source>
</evidence>
<comment type="subcellular location">
    <subcellularLocation>
        <location evidence="1">Nucleus</location>
    </subcellularLocation>
</comment>
<proteinExistence type="predicted"/>
<accession>A0ABD3BKC9</accession>
<keyword evidence="6" id="KW-0804">Transcription</keyword>
<dbReference type="NCBIfam" id="TIGR01557">
    <property type="entry name" value="myb_SHAQKYF"/>
    <property type="match status" value="1"/>
</dbReference>
<name>A0ABD3BKC9_9LAMI</name>
<keyword evidence="7" id="KW-0539">Nucleus</keyword>
<evidence type="ECO:0000259" key="9">
    <source>
        <dbReference type="PROSITE" id="PS50110"/>
    </source>
</evidence>
<dbReference type="SUPFAM" id="SSF46689">
    <property type="entry name" value="Homeodomain-like"/>
    <property type="match status" value="1"/>
</dbReference>
<evidence type="ECO:0000256" key="4">
    <source>
        <dbReference type="ARBA" id="ARBA00023015"/>
    </source>
</evidence>
<protein>
    <submittedName>
        <fullName evidence="11">Uncharacterized protein</fullName>
    </submittedName>
</protein>
<keyword evidence="4" id="KW-0805">Transcription regulation</keyword>
<dbReference type="InterPro" id="IPR045279">
    <property type="entry name" value="ARR-like"/>
</dbReference>
<dbReference type="PROSITE" id="PS51294">
    <property type="entry name" value="HTH_MYB"/>
    <property type="match status" value="1"/>
</dbReference>
<keyword evidence="2" id="KW-0597">Phosphoprotein</keyword>
<gene>
    <name evidence="11" type="ORF">CASFOL_038224</name>
</gene>